<reference evidence="1" key="1">
    <citation type="submission" date="2017-04" db="EMBL/GenBank/DDBJ databases">
        <authorList>
            <person name="Varghese N."/>
            <person name="Submissions S."/>
        </authorList>
    </citation>
    <scope>NUCLEOTIDE SEQUENCE</scope>
    <source>
        <strain evidence="1">WTE2008</strain>
    </source>
</reference>
<sequence>MFEYRVETYSVKNAEIEMNRLASEGWRVVAVCPNQAMGFGVIVTYERQR</sequence>
<evidence type="ECO:0000313" key="1">
    <source>
        <dbReference type="EMBL" id="SMC35056.1"/>
    </source>
</evidence>
<proteinExistence type="predicted"/>
<protein>
    <submittedName>
        <fullName evidence="1">Uncharacterized protein</fullName>
    </submittedName>
</protein>
<keyword evidence="2" id="KW-1185">Reference proteome</keyword>
<dbReference type="EMBL" id="FWXZ01000001">
    <property type="protein sequence ID" value="SMC35056.1"/>
    <property type="molecule type" value="Genomic_DNA"/>
</dbReference>
<dbReference type="Proteomes" id="UP000192328">
    <property type="component" value="Unassembled WGS sequence"/>
</dbReference>
<accession>A0AC61PHE1</accession>
<comment type="caution">
    <text evidence="1">The sequence shown here is derived from an EMBL/GenBank/DDBJ whole genome shotgun (WGS) entry which is preliminary data.</text>
</comment>
<name>A0AC61PHE1_9FIRM</name>
<gene>
    <name evidence="1" type="ORF">SAMN06297397_0169</name>
</gene>
<evidence type="ECO:0000313" key="2">
    <source>
        <dbReference type="Proteomes" id="UP000192328"/>
    </source>
</evidence>
<organism evidence="1 2">
    <name type="scientific">Aristaeella lactis</name>
    <dbReference type="NCBI Taxonomy" id="3046383"/>
    <lineage>
        <taxon>Bacteria</taxon>
        <taxon>Bacillati</taxon>
        <taxon>Bacillota</taxon>
        <taxon>Clostridia</taxon>
        <taxon>Eubacteriales</taxon>
        <taxon>Aristaeellaceae</taxon>
        <taxon>Aristaeella</taxon>
    </lineage>
</organism>